<dbReference type="EMBL" id="JASCZI010182569">
    <property type="protein sequence ID" value="MED6188182.1"/>
    <property type="molecule type" value="Genomic_DNA"/>
</dbReference>
<gene>
    <name evidence="2" type="ORF">PIB30_083580</name>
</gene>
<feature type="domain" description="RNase H type-1" evidence="1">
    <location>
        <begin position="56"/>
        <end position="144"/>
    </location>
</feature>
<dbReference type="InterPro" id="IPR036397">
    <property type="entry name" value="RNaseH_sf"/>
</dbReference>
<dbReference type="Proteomes" id="UP001341840">
    <property type="component" value="Unassembled WGS sequence"/>
</dbReference>
<keyword evidence="3" id="KW-1185">Reference proteome</keyword>
<evidence type="ECO:0000313" key="2">
    <source>
        <dbReference type="EMBL" id="MED6188182.1"/>
    </source>
</evidence>
<dbReference type="InterPro" id="IPR053151">
    <property type="entry name" value="RNase_H-like"/>
</dbReference>
<proteinExistence type="predicted"/>
<dbReference type="InterPro" id="IPR044730">
    <property type="entry name" value="RNase_H-like_dom_plant"/>
</dbReference>
<evidence type="ECO:0000259" key="1">
    <source>
        <dbReference type="Pfam" id="PF13456"/>
    </source>
</evidence>
<sequence>MHFQPLRSVIRDVWSHQILVKDAISLSNQPYIVCEIAPSLEIFGVGWNFSHHLLVFRVGLLKASSVLEGELFAIYKGLSLAWEAGFKEVYCETDCHEAYVLLKDSNIPSCSHESVLISRIQNILLWPWRVELNLIQRTANQAVDRIFALKAFNGSTFDCYPVNVSQMAMMF</sequence>
<dbReference type="PANTHER" id="PTHR47723">
    <property type="entry name" value="OS05G0353850 PROTEIN"/>
    <property type="match status" value="1"/>
</dbReference>
<evidence type="ECO:0000313" key="3">
    <source>
        <dbReference type="Proteomes" id="UP001341840"/>
    </source>
</evidence>
<dbReference type="CDD" id="cd06222">
    <property type="entry name" value="RNase_H_like"/>
    <property type="match status" value="1"/>
</dbReference>
<dbReference type="Gene3D" id="3.30.420.10">
    <property type="entry name" value="Ribonuclease H-like superfamily/Ribonuclease H"/>
    <property type="match status" value="1"/>
</dbReference>
<dbReference type="InterPro" id="IPR002156">
    <property type="entry name" value="RNaseH_domain"/>
</dbReference>
<comment type="caution">
    <text evidence="2">The sequence shown here is derived from an EMBL/GenBank/DDBJ whole genome shotgun (WGS) entry which is preliminary data.</text>
</comment>
<accession>A0ABU6WQL1</accession>
<name>A0ABU6WQL1_9FABA</name>
<dbReference type="Pfam" id="PF13456">
    <property type="entry name" value="RVT_3"/>
    <property type="match status" value="1"/>
</dbReference>
<reference evidence="2 3" key="1">
    <citation type="journal article" date="2023" name="Plants (Basel)">
        <title>Bridging the Gap: Combining Genomics and Transcriptomics Approaches to Understand Stylosanthes scabra, an Orphan Legume from the Brazilian Caatinga.</title>
        <authorList>
            <person name="Ferreira-Neto J.R.C."/>
            <person name="da Silva M.D."/>
            <person name="Binneck E."/>
            <person name="de Melo N.F."/>
            <person name="da Silva R.H."/>
            <person name="de Melo A.L.T.M."/>
            <person name="Pandolfi V."/>
            <person name="Bustamante F.O."/>
            <person name="Brasileiro-Vidal A.C."/>
            <person name="Benko-Iseppon A.M."/>
        </authorList>
    </citation>
    <scope>NUCLEOTIDE SEQUENCE [LARGE SCALE GENOMIC DNA]</scope>
    <source>
        <tissue evidence="2">Leaves</tissue>
    </source>
</reference>
<dbReference type="PANTHER" id="PTHR47723:SF13">
    <property type="entry name" value="PUTATIVE-RELATED"/>
    <property type="match status" value="1"/>
</dbReference>
<organism evidence="2 3">
    <name type="scientific">Stylosanthes scabra</name>
    <dbReference type="NCBI Taxonomy" id="79078"/>
    <lineage>
        <taxon>Eukaryota</taxon>
        <taxon>Viridiplantae</taxon>
        <taxon>Streptophyta</taxon>
        <taxon>Embryophyta</taxon>
        <taxon>Tracheophyta</taxon>
        <taxon>Spermatophyta</taxon>
        <taxon>Magnoliopsida</taxon>
        <taxon>eudicotyledons</taxon>
        <taxon>Gunneridae</taxon>
        <taxon>Pentapetalae</taxon>
        <taxon>rosids</taxon>
        <taxon>fabids</taxon>
        <taxon>Fabales</taxon>
        <taxon>Fabaceae</taxon>
        <taxon>Papilionoideae</taxon>
        <taxon>50 kb inversion clade</taxon>
        <taxon>dalbergioids sensu lato</taxon>
        <taxon>Dalbergieae</taxon>
        <taxon>Pterocarpus clade</taxon>
        <taxon>Stylosanthes</taxon>
    </lineage>
</organism>
<protein>
    <recommendedName>
        <fullName evidence="1">RNase H type-1 domain-containing protein</fullName>
    </recommendedName>
</protein>